<organism evidence="3 4">
    <name type="scientific">Streblomastix strix</name>
    <dbReference type="NCBI Taxonomy" id="222440"/>
    <lineage>
        <taxon>Eukaryota</taxon>
        <taxon>Metamonada</taxon>
        <taxon>Preaxostyla</taxon>
        <taxon>Oxymonadida</taxon>
        <taxon>Streblomastigidae</taxon>
        <taxon>Streblomastix</taxon>
    </lineage>
</organism>
<evidence type="ECO:0000313" key="4">
    <source>
        <dbReference type="Proteomes" id="UP000324800"/>
    </source>
</evidence>
<reference evidence="3 4" key="1">
    <citation type="submission" date="2019-03" db="EMBL/GenBank/DDBJ databases">
        <title>Single cell metagenomics reveals metabolic interactions within the superorganism composed of flagellate Streblomastix strix and complex community of Bacteroidetes bacteria on its surface.</title>
        <authorList>
            <person name="Treitli S.C."/>
            <person name="Kolisko M."/>
            <person name="Husnik F."/>
            <person name="Keeling P."/>
            <person name="Hampl V."/>
        </authorList>
    </citation>
    <scope>NUCLEOTIDE SEQUENCE [LARGE SCALE GENOMIC DNA]</scope>
    <source>
        <strain evidence="3">ST1C</strain>
    </source>
</reference>
<proteinExistence type="predicted"/>
<evidence type="ECO:0000256" key="1">
    <source>
        <dbReference type="SAM" id="Coils"/>
    </source>
</evidence>
<comment type="caution">
    <text evidence="3">The sequence shown here is derived from an EMBL/GenBank/DDBJ whole genome shotgun (WGS) entry which is preliminary data.</text>
</comment>
<dbReference type="AlphaFoldDB" id="A0A5J4VI89"/>
<dbReference type="EMBL" id="SNRW01006903">
    <property type="protein sequence ID" value="KAA6382220.1"/>
    <property type="molecule type" value="Genomic_DNA"/>
</dbReference>
<accession>A0A5J4VI89</accession>
<sequence>MQAQQEQETSSPKLETTFTQTKLSNISDSEEQSQSQKSGIEIKSNIQKPPKALGNEIAAYKIPIWQKDKNGHGQMIPIDITIENSEPSEIENKNQIETIQNDDGEEANQEDEYDDDIDIDQQYIQQNIPISTQKSTTPPKPIKSPILIIPPKPVTIEDFLIEHLRKASIDVFPRVVQIEEDKLKLMAEAAEIKQLIAEFKLAISREKEQATYAKRRNEQTEEQEHTRRINEYQLLMQMEQQKAQQVKTDIDNQNNTNLASERHQFLSNARELAFSLRGKADVTKDIKRKNKLGSRFAGEKEEVSELLLDRLLKRISDPQWGAIVRVATRTAVEESKKQAQRLEIAEAVGQLAGKMTGTTSATLLSDGYETTKEMLSNIIIGQATRQNTNLIGSIGNETKQA</sequence>
<protein>
    <submittedName>
        <fullName evidence="3">Uncharacterized protein</fullName>
    </submittedName>
</protein>
<feature type="non-terminal residue" evidence="3">
    <location>
        <position position="401"/>
    </location>
</feature>
<evidence type="ECO:0000313" key="3">
    <source>
        <dbReference type="EMBL" id="KAA6382220.1"/>
    </source>
</evidence>
<feature type="coiled-coil region" evidence="1">
    <location>
        <begin position="178"/>
        <end position="256"/>
    </location>
</feature>
<name>A0A5J4VI89_9EUKA</name>
<dbReference type="Proteomes" id="UP000324800">
    <property type="component" value="Unassembled WGS sequence"/>
</dbReference>
<gene>
    <name evidence="3" type="ORF">EZS28_022253</name>
</gene>
<keyword evidence="1" id="KW-0175">Coiled coil</keyword>
<evidence type="ECO:0000256" key="2">
    <source>
        <dbReference type="SAM" id="MobiDB-lite"/>
    </source>
</evidence>
<feature type="compositionally biased region" description="Low complexity" evidence="2">
    <location>
        <begin position="24"/>
        <end position="44"/>
    </location>
</feature>
<feature type="compositionally biased region" description="Polar residues" evidence="2">
    <location>
        <begin position="1"/>
        <end position="23"/>
    </location>
</feature>
<feature type="region of interest" description="Disordered" evidence="2">
    <location>
        <begin position="1"/>
        <end position="48"/>
    </location>
</feature>